<protein>
    <submittedName>
        <fullName evidence="3">Copper amine oxidase</fullName>
    </submittedName>
</protein>
<accession>A0A0M0KVR7</accession>
<dbReference type="STRING" id="284581.AMD01_17395"/>
<dbReference type="RefSeq" id="WP_053402716.1">
    <property type="nucleotide sequence ID" value="NZ_JAUKEN010000001.1"/>
</dbReference>
<evidence type="ECO:0000313" key="3">
    <source>
        <dbReference type="EMBL" id="KOO42916.1"/>
    </source>
</evidence>
<organism evidence="3 4">
    <name type="scientific">Priestia koreensis</name>
    <dbReference type="NCBI Taxonomy" id="284581"/>
    <lineage>
        <taxon>Bacteria</taxon>
        <taxon>Bacillati</taxon>
        <taxon>Bacillota</taxon>
        <taxon>Bacilli</taxon>
        <taxon>Bacillales</taxon>
        <taxon>Bacillaceae</taxon>
        <taxon>Priestia</taxon>
    </lineage>
</organism>
<dbReference type="EMBL" id="LILC01000023">
    <property type="protein sequence ID" value="KOO42916.1"/>
    <property type="molecule type" value="Genomic_DNA"/>
</dbReference>
<keyword evidence="2" id="KW-0732">Signal</keyword>
<proteinExistence type="predicted"/>
<name>A0A0M0KVR7_9BACI</name>
<dbReference type="OrthoDB" id="2657432at2"/>
<keyword evidence="1" id="KW-0472">Membrane</keyword>
<keyword evidence="4" id="KW-1185">Reference proteome</keyword>
<feature type="chain" id="PRO_5005602948" evidence="2">
    <location>
        <begin position="23"/>
        <end position="461"/>
    </location>
</feature>
<reference evidence="4" key="1">
    <citation type="submission" date="2015-08" db="EMBL/GenBank/DDBJ databases">
        <title>Fjat-14210 dsm16467.</title>
        <authorList>
            <person name="Liu B."/>
            <person name="Wang J."/>
            <person name="Zhu Y."/>
            <person name="Liu G."/>
            <person name="Chen Q."/>
            <person name="Chen Z."/>
            <person name="Lan J."/>
            <person name="Che J."/>
            <person name="Ge C."/>
            <person name="Shi H."/>
            <person name="Pan Z."/>
            <person name="Liu X."/>
        </authorList>
    </citation>
    <scope>NUCLEOTIDE SEQUENCE [LARGE SCALE GENOMIC DNA]</scope>
    <source>
        <strain evidence="4">DSM 16467</strain>
    </source>
</reference>
<dbReference type="AlphaFoldDB" id="A0A0M0KVR7"/>
<dbReference type="Proteomes" id="UP000037558">
    <property type="component" value="Unassembled WGS sequence"/>
</dbReference>
<gene>
    <name evidence="3" type="ORF">AMD01_17395</name>
</gene>
<keyword evidence="1" id="KW-0812">Transmembrane</keyword>
<feature type="signal peptide" evidence="2">
    <location>
        <begin position="1"/>
        <end position="22"/>
    </location>
</feature>
<evidence type="ECO:0000313" key="4">
    <source>
        <dbReference type="Proteomes" id="UP000037558"/>
    </source>
</evidence>
<evidence type="ECO:0000256" key="2">
    <source>
        <dbReference type="SAM" id="SignalP"/>
    </source>
</evidence>
<keyword evidence="1" id="KW-1133">Transmembrane helix</keyword>
<evidence type="ECO:0000256" key="1">
    <source>
        <dbReference type="SAM" id="Phobius"/>
    </source>
</evidence>
<feature type="transmembrane region" description="Helical" evidence="1">
    <location>
        <begin position="435"/>
        <end position="454"/>
    </location>
</feature>
<sequence length="461" mass="50297">MKKSFLAVPLSVSLLLPTAAYAADMNHSGNHQQMTTKENTKMMKPTVSSPAADLRATLDELLSEHSYLAVVAMQKGIDGAPDFEQAAGALNENTNSLSKAIASVYGEAAGNQFKEIWGSHIGYFVDYVKATGAKDEAAKQMAIKNLDQYRVKQADFLDKATEGRLKAAELREGLNMHVHELLSAFDNYVKGDYTTTYKSVRESINHMYGVGKSFSWAITDQFPQKFNNTKVDTAAVDLRENLNSLLSEHAALAVLAMQKGIDGAKDFEAAAGALNQNTDDLSKAIASVYGQAAGDQFKTIWSSHIGYFVDYVKATGTKDEAAKQMAMKQLDQYRVEQAKFLDDATGGRLKAADLESGLKVHVDELLKAFNTYTEKDYATTYPTIHEAYEHMFMVGEGLSGAIVDQFPQKFQSQMPTQMPKTGMGGTAESGMSNSMIAWGAVAFVLAGAFATIIVRRNRQQG</sequence>
<dbReference type="PATRIC" id="fig|284581.3.peg.2986"/>
<comment type="caution">
    <text evidence="3">The sequence shown here is derived from an EMBL/GenBank/DDBJ whole genome shotgun (WGS) entry which is preliminary data.</text>
</comment>